<name>A0ABP9CNX2_9FLAO</name>
<proteinExistence type="predicted"/>
<keyword evidence="1" id="KW-0378">Hydrolase</keyword>
<dbReference type="Gene3D" id="3.40.50.1820">
    <property type="entry name" value="alpha/beta hydrolase"/>
    <property type="match status" value="1"/>
</dbReference>
<dbReference type="EMBL" id="BAABJW010000003">
    <property type="protein sequence ID" value="GAA4812128.1"/>
    <property type="molecule type" value="Genomic_DNA"/>
</dbReference>
<dbReference type="Proteomes" id="UP001501433">
    <property type="component" value="Unassembled WGS sequence"/>
</dbReference>
<evidence type="ECO:0000313" key="4">
    <source>
        <dbReference type="Proteomes" id="UP001501433"/>
    </source>
</evidence>
<accession>A0ABP9CNX2</accession>
<keyword evidence="4" id="KW-1185">Reference proteome</keyword>
<dbReference type="InterPro" id="IPR050300">
    <property type="entry name" value="GDXG_lipolytic_enzyme"/>
</dbReference>
<gene>
    <name evidence="3" type="ORF">GCM10023330_19240</name>
</gene>
<dbReference type="Pfam" id="PF20434">
    <property type="entry name" value="BD-FAE"/>
    <property type="match status" value="1"/>
</dbReference>
<reference evidence="4" key="1">
    <citation type="journal article" date="2019" name="Int. J. Syst. Evol. Microbiol.">
        <title>The Global Catalogue of Microorganisms (GCM) 10K type strain sequencing project: providing services to taxonomists for standard genome sequencing and annotation.</title>
        <authorList>
            <consortium name="The Broad Institute Genomics Platform"/>
            <consortium name="The Broad Institute Genome Sequencing Center for Infectious Disease"/>
            <person name="Wu L."/>
            <person name="Ma J."/>
        </authorList>
    </citation>
    <scope>NUCLEOTIDE SEQUENCE [LARGE SCALE GENOMIC DNA]</scope>
    <source>
        <strain evidence="4">JCM 18325</strain>
    </source>
</reference>
<comment type="caution">
    <text evidence="3">The sequence shown here is derived from an EMBL/GenBank/DDBJ whole genome shotgun (WGS) entry which is preliminary data.</text>
</comment>
<dbReference type="PANTHER" id="PTHR48081">
    <property type="entry name" value="AB HYDROLASE SUPERFAMILY PROTEIN C4A8.06C"/>
    <property type="match status" value="1"/>
</dbReference>
<dbReference type="SUPFAM" id="SSF53474">
    <property type="entry name" value="alpha/beta-Hydrolases"/>
    <property type="match status" value="1"/>
</dbReference>
<organism evidence="3 4">
    <name type="scientific">Litoribaculum gwangyangense</name>
    <dbReference type="NCBI Taxonomy" id="1130722"/>
    <lineage>
        <taxon>Bacteria</taxon>
        <taxon>Pseudomonadati</taxon>
        <taxon>Bacteroidota</taxon>
        <taxon>Flavobacteriia</taxon>
        <taxon>Flavobacteriales</taxon>
        <taxon>Flavobacteriaceae</taxon>
        <taxon>Litoribaculum</taxon>
    </lineage>
</organism>
<protein>
    <recommendedName>
        <fullName evidence="2">BD-FAE-like domain-containing protein</fullName>
    </recommendedName>
</protein>
<sequence>MASIQDKTTEQISAIYQINKNVSYGADAEQNMDIYLSKNAKSYGKKNYTIVFLHGGAYYFSDKSKEERYIEPYLKKGLNVVNMNYRLKRGIPIATKDLTNALNFLKANNSVYDLNLNNIIVTGFSAGAQIATNVGVSQNNVKYPNKLNDGIEITGIINFSGPVDGLDVIEKIFVDHQIDLFSKAGHALFPSEGYESKEKIIVYEPITYLDKKDPPIFIWHGGKDDQVPPETFAKFVEVLNNKKDFVDYNPDGFHSPNPMELKNAYIKIFTFLDNM</sequence>
<evidence type="ECO:0000259" key="2">
    <source>
        <dbReference type="Pfam" id="PF20434"/>
    </source>
</evidence>
<feature type="domain" description="BD-FAE-like" evidence="2">
    <location>
        <begin position="32"/>
        <end position="236"/>
    </location>
</feature>
<evidence type="ECO:0000256" key="1">
    <source>
        <dbReference type="ARBA" id="ARBA00022801"/>
    </source>
</evidence>
<dbReference type="InterPro" id="IPR049492">
    <property type="entry name" value="BD-FAE-like_dom"/>
</dbReference>
<evidence type="ECO:0000313" key="3">
    <source>
        <dbReference type="EMBL" id="GAA4812128.1"/>
    </source>
</evidence>
<dbReference type="InterPro" id="IPR029058">
    <property type="entry name" value="AB_hydrolase_fold"/>
</dbReference>